<keyword evidence="10" id="KW-1185">Reference proteome</keyword>
<feature type="transmembrane region" description="Helical" evidence="7">
    <location>
        <begin position="184"/>
        <end position="203"/>
    </location>
</feature>
<evidence type="ECO:0000256" key="6">
    <source>
        <dbReference type="SAM" id="MobiDB-lite"/>
    </source>
</evidence>
<dbReference type="PANTHER" id="PTHR31566">
    <property type="entry name" value="CYTOCHROME C BIOGENESIS PROTEIN CCS1, CHLOROPLASTIC"/>
    <property type="match status" value="1"/>
</dbReference>
<evidence type="ECO:0000256" key="4">
    <source>
        <dbReference type="ARBA" id="ARBA00022989"/>
    </source>
</evidence>
<reference evidence="9 10" key="1">
    <citation type="journal article" date="2021" name="BMC Genomics">
        <title>Datura genome reveals duplications of psychoactive alkaloid biosynthetic genes and high mutation rate following tissue culture.</title>
        <authorList>
            <person name="Rajewski A."/>
            <person name="Carter-House D."/>
            <person name="Stajich J."/>
            <person name="Litt A."/>
        </authorList>
    </citation>
    <scope>NUCLEOTIDE SEQUENCE [LARGE SCALE GENOMIC DNA]</scope>
    <source>
        <strain evidence="9">AR-01</strain>
    </source>
</reference>
<name>A0ABS8WNS1_DATST</name>
<dbReference type="Proteomes" id="UP000823775">
    <property type="component" value="Unassembled WGS sequence"/>
</dbReference>
<proteinExistence type="inferred from homology"/>
<evidence type="ECO:0000313" key="9">
    <source>
        <dbReference type="EMBL" id="MCE3051581.1"/>
    </source>
</evidence>
<keyword evidence="5 7" id="KW-0472">Membrane</keyword>
<evidence type="ECO:0000313" key="10">
    <source>
        <dbReference type="Proteomes" id="UP000823775"/>
    </source>
</evidence>
<evidence type="ECO:0000256" key="7">
    <source>
        <dbReference type="SAM" id="Phobius"/>
    </source>
</evidence>
<dbReference type="InterPro" id="IPR007816">
    <property type="entry name" value="ResB-like_domain"/>
</dbReference>
<protein>
    <submittedName>
        <fullName evidence="9">Copper chaperone</fullName>
    </submittedName>
</protein>
<comment type="caution">
    <text evidence="9">The sequence shown here is derived from an EMBL/GenBank/DDBJ whole genome shotgun (WGS) entry which is preliminary data.</text>
</comment>
<feature type="domain" description="ResB-like" evidence="8">
    <location>
        <begin position="125"/>
        <end position="385"/>
    </location>
</feature>
<gene>
    <name evidence="9" type="primary">CCS1_3</name>
    <name evidence="9" type="ORF">HAX54_050257</name>
</gene>
<evidence type="ECO:0000256" key="5">
    <source>
        <dbReference type="ARBA" id="ARBA00023136"/>
    </source>
</evidence>
<feature type="domain" description="ResB-like" evidence="8">
    <location>
        <begin position="439"/>
        <end position="536"/>
    </location>
</feature>
<dbReference type="EMBL" id="JACEIK010008749">
    <property type="protein sequence ID" value="MCE3051581.1"/>
    <property type="molecule type" value="Genomic_DNA"/>
</dbReference>
<dbReference type="PANTHER" id="PTHR31566:SF0">
    <property type="entry name" value="CYTOCHROME C BIOGENESIS PROTEIN CCS1, CHLOROPLASTIC"/>
    <property type="match status" value="1"/>
</dbReference>
<evidence type="ECO:0000259" key="8">
    <source>
        <dbReference type="Pfam" id="PF05140"/>
    </source>
</evidence>
<sequence length="563" mass="60847">METLKISSRMSHVQSQILPLNIKPYPLIHNSRILGVYSNKGRTFSFTLTCKLNTVKGNKPSKEKTVSGRISAPGSDGAPPVVEAEEGSVGNGGRKVEEPKSSAVGSGLFKKLPRKVLGILSNLPLAIAEMFAVAALMALGTFIDQGEAPDYYFQKFPEDHPPLGFFTWRWVLTLGFDHMFSSPVFLGTLALLGASLMACTYTTQIPLVKVARRWSFLQSTETIRKQEYADTLPRASVKDLGVILMGAGYEVFLKGPALYAFKGLAGRFAPIGVHLSLLLVMSGGTLSAVGSFRGSVTVPQGLNFVAGDVLAPSGFLSTPSDAFSMEVHVNRFSMDYYESGEVSQFHTDLSLFDLNGKEVMRKTISVNDPLRYGGITIYQTDWSISALQVLKDDEGPFNLAMAPLQLNGGDKKLFGTFLPVGDDNSSNVKGISMLARDLQSVILYDKEGKFAGVRRPNSKLPIEIDGTKIVIEDAIGSSGLDLKTDPGVPIVYAGFGALMLTTCISYLSHTQLWALQDGTSVVVGGKTNRAKGEFPDTMNRLLDQVPELVESSSPEEPDTLSGF</sequence>
<evidence type="ECO:0000256" key="2">
    <source>
        <dbReference type="ARBA" id="ARBA00022692"/>
    </source>
</evidence>
<keyword evidence="2 7" id="KW-0812">Transmembrane</keyword>
<keyword evidence="3" id="KW-0201">Cytochrome c-type biogenesis</keyword>
<evidence type="ECO:0000256" key="3">
    <source>
        <dbReference type="ARBA" id="ARBA00022748"/>
    </source>
</evidence>
<evidence type="ECO:0000256" key="1">
    <source>
        <dbReference type="ARBA" id="ARBA00004141"/>
    </source>
</evidence>
<comment type="subcellular location">
    <subcellularLocation>
        <location evidence="1">Membrane</location>
        <topology evidence="1">Multi-pass membrane protein</topology>
    </subcellularLocation>
</comment>
<accession>A0ABS8WNS1</accession>
<dbReference type="InterPro" id="IPR023494">
    <property type="entry name" value="Cyt_c_bgen_Ccs1/CcsB/ResB"/>
</dbReference>
<dbReference type="HAMAP" id="MF_01392">
    <property type="entry name" value="CytC_Ccs1"/>
    <property type="match status" value="1"/>
</dbReference>
<keyword evidence="4 7" id="KW-1133">Transmembrane helix</keyword>
<feature type="transmembrane region" description="Helical" evidence="7">
    <location>
        <begin position="116"/>
        <end position="143"/>
    </location>
</feature>
<feature type="region of interest" description="Disordered" evidence="6">
    <location>
        <begin position="57"/>
        <end position="99"/>
    </location>
</feature>
<dbReference type="Pfam" id="PF05140">
    <property type="entry name" value="ResB"/>
    <property type="match status" value="2"/>
</dbReference>
<organism evidence="9 10">
    <name type="scientific">Datura stramonium</name>
    <name type="common">Jimsonweed</name>
    <name type="synonym">Common thornapple</name>
    <dbReference type="NCBI Taxonomy" id="4076"/>
    <lineage>
        <taxon>Eukaryota</taxon>
        <taxon>Viridiplantae</taxon>
        <taxon>Streptophyta</taxon>
        <taxon>Embryophyta</taxon>
        <taxon>Tracheophyta</taxon>
        <taxon>Spermatophyta</taxon>
        <taxon>Magnoliopsida</taxon>
        <taxon>eudicotyledons</taxon>
        <taxon>Gunneridae</taxon>
        <taxon>Pentapetalae</taxon>
        <taxon>asterids</taxon>
        <taxon>lamiids</taxon>
        <taxon>Solanales</taxon>
        <taxon>Solanaceae</taxon>
        <taxon>Solanoideae</taxon>
        <taxon>Datureae</taxon>
        <taxon>Datura</taxon>
    </lineage>
</organism>